<dbReference type="AlphaFoldDB" id="A0A5J4V3J3"/>
<comment type="caution">
    <text evidence="1">The sequence shown here is derived from an EMBL/GenBank/DDBJ whole genome shotgun (WGS) entry which is preliminary data.</text>
</comment>
<gene>
    <name evidence="1" type="ORF">EZS28_027553</name>
</gene>
<accession>A0A5J4V3J3</accession>
<reference evidence="1 2" key="1">
    <citation type="submission" date="2019-03" db="EMBL/GenBank/DDBJ databases">
        <title>Single cell metagenomics reveals metabolic interactions within the superorganism composed of flagellate Streblomastix strix and complex community of Bacteroidetes bacteria on its surface.</title>
        <authorList>
            <person name="Treitli S.C."/>
            <person name="Kolisko M."/>
            <person name="Husnik F."/>
            <person name="Keeling P."/>
            <person name="Hampl V."/>
        </authorList>
    </citation>
    <scope>NUCLEOTIDE SEQUENCE [LARGE SCALE GENOMIC DNA]</scope>
    <source>
        <strain evidence="1">ST1C</strain>
    </source>
</reference>
<dbReference type="EMBL" id="SNRW01010183">
    <property type="protein sequence ID" value="KAA6376920.1"/>
    <property type="molecule type" value="Genomic_DNA"/>
</dbReference>
<evidence type="ECO:0000313" key="1">
    <source>
        <dbReference type="EMBL" id="KAA6376920.1"/>
    </source>
</evidence>
<name>A0A5J4V3J3_9EUKA</name>
<organism evidence="1 2">
    <name type="scientific">Streblomastix strix</name>
    <dbReference type="NCBI Taxonomy" id="222440"/>
    <lineage>
        <taxon>Eukaryota</taxon>
        <taxon>Metamonada</taxon>
        <taxon>Preaxostyla</taxon>
        <taxon>Oxymonadida</taxon>
        <taxon>Streblomastigidae</taxon>
        <taxon>Streblomastix</taxon>
    </lineage>
</organism>
<protein>
    <submittedName>
        <fullName evidence="1">Uncharacterized protein</fullName>
    </submittedName>
</protein>
<sequence length="204" mass="21998">MNALLTTHHMARVVAGDSQQRREIAVAPPGAKAVLSGNAGLSELLGEESRKKLLRAAQTAKATGSQIGGMRLNTALSGRGQKNAFQQPVRANNFQFGTGMGWQASINPIENAGYNTGMEYAASVAGGWDRGTNMTQNGGQNWRQFGKKIYVPNAQGIQLKEPRPRQDSTGQVAAAISINEPIQKRLSRLGRLDRAEDAKEDRVE</sequence>
<proteinExistence type="predicted"/>
<dbReference type="Proteomes" id="UP000324800">
    <property type="component" value="Unassembled WGS sequence"/>
</dbReference>
<evidence type="ECO:0000313" key="2">
    <source>
        <dbReference type="Proteomes" id="UP000324800"/>
    </source>
</evidence>